<feature type="compositionally biased region" description="Basic and acidic residues" evidence="1">
    <location>
        <begin position="295"/>
        <end position="304"/>
    </location>
</feature>
<evidence type="ECO:0000313" key="4">
    <source>
        <dbReference type="EMBL" id="MCZ0726225.1"/>
    </source>
</evidence>
<evidence type="ECO:0000313" key="5">
    <source>
        <dbReference type="Proteomes" id="UP001146670"/>
    </source>
</evidence>
<feature type="transmembrane region" description="Helical" evidence="2">
    <location>
        <begin position="370"/>
        <end position="388"/>
    </location>
</feature>
<dbReference type="PANTHER" id="PTHR45867:SF3">
    <property type="entry name" value="ACID PHOSPHATASE TYPE 7"/>
    <property type="match status" value="1"/>
</dbReference>
<feature type="compositionally biased region" description="Basic and acidic residues" evidence="1">
    <location>
        <begin position="258"/>
        <end position="281"/>
    </location>
</feature>
<dbReference type="SUPFAM" id="SSF56300">
    <property type="entry name" value="Metallo-dependent phosphatases"/>
    <property type="match status" value="1"/>
</dbReference>
<dbReference type="AlphaFoldDB" id="A0A9X3JGD3"/>
<reference evidence="4" key="1">
    <citation type="submission" date="2022-12" db="EMBL/GenBank/DDBJ databases">
        <title>Description and comparative metabolic analysis of Aerococcus sp. nov., isolated from the feces of a pig.</title>
        <authorList>
            <person name="Chang Y.-H."/>
        </authorList>
    </citation>
    <scope>NUCLEOTIDE SEQUENCE</scope>
    <source>
        <strain evidence="4">YH-aer222</strain>
    </source>
</reference>
<dbReference type="PANTHER" id="PTHR45867">
    <property type="entry name" value="PURPLE ACID PHOSPHATASE"/>
    <property type="match status" value="1"/>
</dbReference>
<feature type="region of interest" description="Disordered" evidence="1">
    <location>
        <begin position="258"/>
        <end position="354"/>
    </location>
</feature>
<comment type="caution">
    <text evidence="4">The sequence shown here is derived from an EMBL/GenBank/DDBJ whole genome shotgun (WGS) entry which is preliminary data.</text>
</comment>
<keyword evidence="2" id="KW-0812">Transmembrane</keyword>
<protein>
    <submittedName>
        <fullName evidence="4">Metallophosphoesterase</fullName>
    </submittedName>
</protein>
<proteinExistence type="predicted"/>
<evidence type="ECO:0000256" key="1">
    <source>
        <dbReference type="SAM" id="MobiDB-lite"/>
    </source>
</evidence>
<dbReference type="Proteomes" id="UP001146670">
    <property type="component" value="Unassembled WGS sequence"/>
</dbReference>
<dbReference type="GO" id="GO:0016787">
    <property type="term" value="F:hydrolase activity"/>
    <property type="evidence" value="ECO:0007669"/>
    <property type="project" value="InterPro"/>
</dbReference>
<dbReference type="InterPro" id="IPR029052">
    <property type="entry name" value="Metallo-depent_PP-like"/>
</dbReference>
<name>A0A9X3JGD3_9LACT</name>
<dbReference type="RefSeq" id="WP_268752556.1">
    <property type="nucleotide sequence ID" value="NZ_JAPRFQ010000003.1"/>
</dbReference>
<keyword evidence="2" id="KW-1133">Transmembrane helix</keyword>
<dbReference type="EMBL" id="JAPRFR010000003">
    <property type="protein sequence ID" value="MCZ0726225.1"/>
    <property type="molecule type" value="Genomic_DNA"/>
</dbReference>
<feature type="compositionally biased region" description="Polar residues" evidence="1">
    <location>
        <begin position="307"/>
        <end position="316"/>
    </location>
</feature>
<evidence type="ECO:0000256" key="2">
    <source>
        <dbReference type="SAM" id="Phobius"/>
    </source>
</evidence>
<evidence type="ECO:0000259" key="3">
    <source>
        <dbReference type="Pfam" id="PF00149"/>
    </source>
</evidence>
<feature type="domain" description="Calcineurin-like phosphoesterase" evidence="3">
    <location>
        <begin position="20"/>
        <end position="100"/>
    </location>
</feature>
<dbReference type="InterPro" id="IPR004843">
    <property type="entry name" value="Calcineurin-like_PHP"/>
</dbReference>
<dbReference type="Pfam" id="PF00149">
    <property type="entry name" value="Metallophos"/>
    <property type="match status" value="1"/>
</dbReference>
<gene>
    <name evidence="4" type="ORF">OW157_06615</name>
</gene>
<keyword evidence="2" id="KW-0472">Membrane</keyword>
<accession>A0A9X3JGD3</accession>
<dbReference type="Gene3D" id="3.60.21.10">
    <property type="match status" value="1"/>
</dbReference>
<dbReference type="NCBIfam" id="TIGR01167">
    <property type="entry name" value="LPXTG_anchor"/>
    <property type="match status" value="1"/>
</dbReference>
<keyword evidence="5" id="KW-1185">Reference proteome</keyword>
<sequence>MTTGVAYSFDYNGAHFTVLNTEDDDEGPMISAQQMAWLKADLQAARDKGVDWLIVSAHRPLISSSYHSLQDSSVQAARDELMQVFDNYDVDLVLNGHDHNLTVTYPLVYAPDKFASVAIDEADGVISEGDGVTRFNQANGTVMMIPSTAGTKTYDDIYDKGIDWVLEYEKIHKIIPDLSQADLDYYLSLFAMNEQPFESAYYQTGHSNAREANVQNFFTYDVSADEIIIKLYEVVGEDINNRATNLVHTYVLSKNAEKLGDTNKNEEDKQDSNIHPGEKPNGDNNQESDQAPILEENKGQKTEAETNENQTPTLSNKRTEAVEASVEAIDQGKRTAANAEVKAGKTDQSSLTDKEEVVSASALPSTGQEATILVGLAALISGCGVLFTKKRYN</sequence>
<organism evidence="4 5">
    <name type="scientific">Aerococcus kribbianus</name>
    <dbReference type="NCBI Taxonomy" id="2999064"/>
    <lineage>
        <taxon>Bacteria</taxon>
        <taxon>Bacillati</taxon>
        <taxon>Bacillota</taxon>
        <taxon>Bacilli</taxon>
        <taxon>Lactobacillales</taxon>
        <taxon>Aerococcaceae</taxon>
        <taxon>Aerococcus</taxon>
    </lineage>
</organism>